<sequence>MALELFEAPVSPAFPTLPRIKDTLKELKLLHAVLEPWKLAELMKALPNLESLSYVEGLPITDSPHDLLGSASQIRTELLSTARHLRHLQLSLDARKQRMNKPPRPTDDQLLGSLRDMTALEELVLGAWYVTVPDKSTSFTDDMALVDILPASIRSVKLEVFGGEYTKSTVNFWAVMNLAASAPERFPSLRIIEFTFAGMTREEIYTMKTAYEIRGIEFTATSMPSKHRGT</sequence>
<evidence type="ECO:0000313" key="1">
    <source>
        <dbReference type="EMBL" id="SPO01750.1"/>
    </source>
</evidence>
<gene>
    <name evidence="1" type="ORF">DNG_04423</name>
</gene>
<evidence type="ECO:0000313" key="2">
    <source>
        <dbReference type="Proteomes" id="UP001187682"/>
    </source>
</evidence>
<dbReference type="AlphaFoldDB" id="A0AAE8MYQ7"/>
<dbReference type="Gene3D" id="3.80.10.10">
    <property type="entry name" value="Ribonuclease Inhibitor"/>
    <property type="match status" value="1"/>
</dbReference>
<keyword evidence="2" id="KW-1185">Reference proteome</keyword>
<organism evidence="1 2">
    <name type="scientific">Cephalotrichum gorgonifer</name>
    <dbReference type="NCBI Taxonomy" id="2041049"/>
    <lineage>
        <taxon>Eukaryota</taxon>
        <taxon>Fungi</taxon>
        <taxon>Dikarya</taxon>
        <taxon>Ascomycota</taxon>
        <taxon>Pezizomycotina</taxon>
        <taxon>Sordariomycetes</taxon>
        <taxon>Hypocreomycetidae</taxon>
        <taxon>Microascales</taxon>
        <taxon>Microascaceae</taxon>
        <taxon>Cephalotrichum</taxon>
    </lineage>
</organism>
<proteinExistence type="predicted"/>
<dbReference type="InterPro" id="IPR032675">
    <property type="entry name" value="LRR_dom_sf"/>
</dbReference>
<dbReference type="Proteomes" id="UP001187682">
    <property type="component" value="Unassembled WGS sequence"/>
</dbReference>
<reference evidence="1" key="1">
    <citation type="submission" date="2018-03" db="EMBL/GenBank/DDBJ databases">
        <authorList>
            <person name="Guldener U."/>
        </authorList>
    </citation>
    <scope>NUCLEOTIDE SEQUENCE</scope>
</reference>
<accession>A0AAE8MYQ7</accession>
<comment type="caution">
    <text evidence="1">The sequence shown here is derived from an EMBL/GenBank/DDBJ whole genome shotgun (WGS) entry which is preliminary data.</text>
</comment>
<evidence type="ECO:0008006" key="3">
    <source>
        <dbReference type="Google" id="ProtNLM"/>
    </source>
</evidence>
<dbReference type="EMBL" id="ONZQ02000005">
    <property type="protein sequence ID" value="SPO01750.1"/>
    <property type="molecule type" value="Genomic_DNA"/>
</dbReference>
<name>A0AAE8MYQ7_9PEZI</name>
<protein>
    <recommendedName>
        <fullName evidence="3">F-box domain-containing protein</fullName>
    </recommendedName>
</protein>